<comment type="caution">
    <text evidence="1">The sequence shown here is derived from an EMBL/GenBank/DDBJ whole genome shotgun (WGS) entry which is preliminary data.</text>
</comment>
<organism evidence="1 2">
    <name type="scientific">Racocetra fulgida</name>
    <dbReference type="NCBI Taxonomy" id="60492"/>
    <lineage>
        <taxon>Eukaryota</taxon>
        <taxon>Fungi</taxon>
        <taxon>Fungi incertae sedis</taxon>
        <taxon>Mucoromycota</taxon>
        <taxon>Glomeromycotina</taxon>
        <taxon>Glomeromycetes</taxon>
        <taxon>Diversisporales</taxon>
        <taxon>Gigasporaceae</taxon>
        <taxon>Racocetra</taxon>
    </lineage>
</organism>
<keyword evidence="2" id="KW-1185">Reference proteome</keyword>
<gene>
    <name evidence="1" type="ORF">RFULGI_LOCUS16267</name>
</gene>
<dbReference type="EMBL" id="CAJVPZ010056712">
    <property type="protein sequence ID" value="CAG8786046.1"/>
    <property type="molecule type" value="Genomic_DNA"/>
</dbReference>
<feature type="non-terminal residue" evidence="1">
    <location>
        <position position="55"/>
    </location>
</feature>
<evidence type="ECO:0000313" key="2">
    <source>
        <dbReference type="Proteomes" id="UP000789396"/>
    </source>
</evidence>
<dbReference type="AlphaFoldDB" id="A0A9N9P440"/>
<protein>
    <submittedName>
        <fullName evidence="1">76_t:CDS:1</fullName>
    </submittedName>
</protein>
<name>A0A9N9P440_9GLOM</name>
<reference evidence="1" key="1">
    <citation type="submission" date="2021-06" db="EMBL/GenBank/DDBJ databases">
        <authorList>
            <person name="Kallberg Y."/>
            <person name="Tangrot J."/>
            <person name="Rosling A."/>
        </authorList>
    </citation>
    <scope>NUCLEOTIDE SEQUENCE</scope>
    <source>
        <strain evidence="1">IN212</strain>
    </source>
</reference>
<sequence length="55" mass="5789">ADVSIALFAEGMLVVSCGKEVDDEVLMLVICTEEVIGDSSITEVLIIDVGISCDE</sequence>
<proteinExistence type="predicted"/>
<evidence type="ECO:0000313" key="1">
    <source>
        <dbReference type="EMBL" id="CAG8786046.1"/>
    </source>
</evidence>
<dbReference type="Proteomes" id="UP000789396">
    <property type="component" value="Unassembled WGS sequence"/>
</dbReference>
<feature type="non-terminal residue" evidence="1">
    <location>
        <position position="1"/>
    </location>
</feature>
<accession>A0A9N9P440</accession>